<dbReference type="PANTHER" id="PTHR12247:SF139">
    <property type="entry name" value="ATHERIN-RELATED"/>
    <property type="match status" value="1"/>
</dbReference>
<dbReference type="Pfam" id="PF21524">
    <property type="entry name" value="SAMD1_WH"/>
    <property type="match status" value="1"/>
</dbReference>
<evidence type="ECO:0000256" key="2">
    <source>
        <dbReference type="ARBA" id="ARBA00022491"/>
    </source>
</evidence>
<dbReference type="CDD" id="cd09583">
    <property type="entry name" value="SAM_Atherin-like"/>
    <property type="match status" value="1"/>
</dbReference>
<dbReference type="Gene3D" id="3.30.40.10">
    <property type="entry name" value="Zinc/RING finger domain, C3HC4 (zinc finger)"/>
    <property type="match status" value="1"/>
</dbReference>
<dbReference type="GO" id="GO:0006325">
    <property type="term" value="P:chromatin organization"/>
    <property type="evidence" value="ECO:0007669"/>
    <property type="project" value="UniProtKB-KW"/>
</dbReference>
<comment type="caution">
    <text evidence="15">The sequence shown here is derived from an EMBL/GenBank/DDBJ whole genome shotgun (WGS) entry which is preliminary data.</text>
</comment>
<dbReference type="Gene3D" id="1.10.150.50">
    <property type="entry name" value="Transcription Factor, Ets-1"/>
    <property type="match status" value="1"/>
</dbReference>
<evidence type="ECO:0000259" key="13">
    <source>
        <dbReference type="PROSITE" id="PS50105"/>
    </source>
</evidence>
<dbReference type="SUPFAM" id="SSF47769">
    <property type="entry name" value="SAM/Pointed domain"/>
    <property type="match status" value="1"/>
</dbReference>
<evidence type="ECO:0000313" key="15">
    <source>
        <dbReference type="EMBL" id="KAK3612618.1"/>
    </source>
</evidence>
<dbReference type="Pfam" id="PF00628">
    <property type="entry name" value="PHD"/>
    <property type="match status" value="2"/>
</dbReference>
<evidence type="ECO:0000256" key="1">
    <source>
        <dbReference type="ARBA" id="ARBA00004123"/>
    </source>
</evidence>
<evidence type="ECO:0000256" key="5">
    <source>
        <dbReference type="ARBA" id="ARBA00022723"/>
    </source>
</evidence>
<evidence type="ECO:0000256" key="7">
    <source>
        <dbReference type="ARBA" id="ARBA00022833"/>
    </source>
</evidence>
<dbReference type="InterPro" id="IPR048589">
    <property type="entry name" value="SAMD1-like_WH"/>
</dbReference>
<dbReference type="GO" id="GO:0008270">
    <property type="term" value="F:zinc ion binding"/>
    <property type="evidence" value="ECO:0007669"/>
    <property type="project" value="UniProtKB-KW"/>
</dbReference>
<dbReference type="EMBL" id="JAEAOA010002353">
    <property type="protein sequence ID" value="KAK3612618.1"/>
    <property type="molecule type" value="Genomic_DNA"/>
</dbReference>
<reference evidence="15" key="3">
    <citation type="submission" date="2023-05" db="EMBL/GenBank/DDBJ databases">
        <authorList>
            <person name="Smith C.H."/>
        </authorList>
    </citation>
    <scope>NUCLEOTIDE SEQUENCE</scope>
    <source>
        <strain evidence="15">CHS0354</strain>
        <tissue evidence="15">Mantle</tissue>
    </source>
</reference>
<evidence type="ECO:0000256" key="9">
    <source>
        <dbReference type="ARBA" id="ARBA00022853"/>
    </source>
</evidence>
<evidence type="ECO:0000256" key="3">
    <source>
        <dbReference type="ARBA" id="ARBA00022499"/>
    </source>
</evidence>
<evidence type="ECO:0000256" key="4">
    <source>
        <dbReference type="ARBA" id="ARBA00022553"/>
    </source>
</evidence>
<evidence type="ECO:0000256" key="11">
    <source>
        <dbReference type="PROSITE-ProRule" id="PRU00146"/>
    </source>
</evidence>
<dbReference type="SMART" id="SM00249">
    <property type="entry name" value="PHD"/>
    <property type="match status" value="2"/>
</dbReference>
<keyword evidence="10" id="KW-0539">Nucleus</keyword>
<dbReference type="GO" id="GO:0003677">
    <property type="term" value="F:DNA binding"/>
    <property type="evidence" value="ECO:0007669"/>
    <property type="project" value="InterPro"/>
</dbReference>
<dbReference type="PROSITE" id="PS50016">
    <property type="entry name" value="ZF_PHD_2"/>
    <property type="match status" value="2"/>
</dbReference>
<feature type="domain" description="SAMD1-like winged helix (WH)" evidence="14">
    <location>
        <begin position="1"/>
        <end position="74"/>
    </location>
</feature>
<dbReference type="SUPFAM" id="SSF57903">
    <property type="entry name" value="FYVE/PHD zinc finger"/>
    <property type="match status" value="2"/>
</dbReference>
<dbReference type="InterPro" id="IPR011011">
    <property type="entry name" value="Znf_FYVE_PHD"/>
</dbReference>
<feature type="domain" description="PHD-type" evidence="12">
    <location>
        <begin position="271"/>
        <end position="321"/>
    </location>
</feature>
<dbReference type="InterPro" id="IPR013761">
    <property type="entry name" value="SAM/pointed_sf"/>
</dbReference>
<keyword evidence="16" id="KW-1185">Reference proteome</keyword>
<protein>
    <recommendedName>
        <fullName evidence="17">Histone acetyltransferase</fullName>
    </recommendedName>
</protein>
<comment type="subcellular location">
    <subcellularLocation>
        <location evidence="1">Nucleus</location>
    </subcellularLocation>
</comment>
<evidence type="ECO:0000256" key="10">
    <source>
        <dbReference type="ARBA" id="ARBA00023242"/>
    </source>
</evidence>
<dbReference type="AlphaFoldDB" id="A0AAE0TNC2"/>
<evidence type="ECO:0000259" key="12">
    <source>
        <dbReference type="PROSITE" id="PS50016"/>
    </source>
</evidence>
<dbReference type="InterPro" id="IPR013083">
    <property type="entry name" value="Znf_RING/FYVE/PHD"/>
</dbReference>
<keyword evidence="2" id="KW-0678">Repressor</keyword>
<accession>A0AAE0TNC2</accession>
<proteinExistence type="predicted"/>
<evidence type="ECO:0000256" key="8">
    <source>
        <dbReference type="ARBA" id="ARBA00022843"/>
    </source>
</evidence>
<dbReference type="GO" id="GO:0045892">
    <property type="term" value="P:negative regulation of DNA-templated transcription"/>
    <property type="evidence" value="ECO:0007669"/>
    <property type="project" value="TreeGrafter"/>
</dbReference>
<keyword evidence="4" id="KW-0597">Phosphoprotein</keyword>
<organism evidence="15 16">
    <name type="scientific">Potamilus streckersoni</name>
    <dbReference type="NCBI Taxonomy" id="2493646"/>
    <lineage>
        <taxon>Eukaryota</taxon>
        <taxon>Metazoa</taxon>
        <taxon>Spiralia</taxon>
        <taxon>Lophotrochozoa</taxon>
        <taxon>Mollusca</taxon>
        <taxon>Bivalvia</taxon>
        <taxon>Autobranchia</taxon>
        <taxon>Heteroconchia</taxon>
        <taxon>Palaeoheterodonta</taxon>
        <taxon>Unionida</taxon>
        <taxon>Unionoidea</taxon>
        <taxon>Unionidae</taxon>
        <taxon>Ambleminae</taxon>
        <taxon>Lampsilini</taxon>
        <taxon>Potamilus</taxon>
    </lineage>
</organism>
<dbReference type="InterPro" id="IPR019787">
    <property type="entry name" value="Znf_PHD-finger"/>
</dbReference>
<evidence type="ECO:0000313" key="16">
    <source>
        <dbReference type="Proteomes" id="UP001195483"/>
    </source>
</evidence>
<keyword evidence="9" id="KW-0156">Chromatin regulator</keyword>
<dbReference type="GO" id="GO:0005634">
    <property type="term" value="C:nucleus"/>
    <property type="evidence" value="ECO:0007669"/>
    <property type="project" value="UniProtKB-SubCell"/>
</dbReference>
<evidence type="ECO:0000259" key="14">
    <source>
        <dbReference type="PROSITE" id="PS52014"/>
    </source>
</evidence>
<dbReference type="Proteomes" id="UP001195483">
    <property type="component" value="Unassembled WGS sequence"/>
</dbReference>
<dbReference type="CDD" id="cd15527">
    <property type="entry name" value="PHD2_KAT6A_6B"/>
    <property type="match status" value="1"/>
</dbReference>
<keyword evidence="5" id="KW-0479">Metal-binding</keyword>
<dbReference type="PROSITE" id="PS50105">
    <property type="entry name" value="SAM_DOMAIN"/>
    <property type="match status" value="1"/>
</dbReference>
<dbReference type="PANTHER" id="PTHR12247">
    <property type="entry name" value="POLYCOMB GROUP PROTEIN"/>
    <property type="match status" value="1"/>
</dbReference>
<dbReference type="PROSITE" id="PS52014">
    <property type="entry name" value="SAMD1_WH"/>
    <property type="match status" value="1"/>
</dbReference>
<sequence>MTSSGHKDKILRIIDQLRQRKALPDMERICHMVARKYGLSYADTETYVEKLVDSGALIKVDFKGSISYRNASRLRKKSYTANVLNSSSASKLIHDAVETLCKDSVLGANPRDIENSIRRKKSEDGDEGEDDEDTFLCPMHIILQREVEAGRLEKLDNGNYIIAVQPAKAKTSSLRRLHSVVTKRGRPPKRKVNRCFSSDYPMSSAAQPVPSHPSVPLCDFCQLSEEFNRKGVPEKLLICKECNAKAHPFCMNYSEELARRALHSPWQCTECKTCCLCEDAGDPDCILFCDACDKGYHTKCHQPEVEEKPQGKWLCSRCLSDGVRLEDIETSISPADSTTCDLHDSGSTIDLLPPSCSIESNSLGKKSAIDRHQNDGIATQPIFPRRQSRPYLDASDWTVDDVVQFFKDLGFEGQAEAFREQEIDGKSLLLMKRNDVLLGLAIRLGPALKIYQHLRSVVKVIWLDQSLTVSMNDGIE</sequence>
<feature type="domain" description="SAM" evidence="13">
    <location>
        <begin position="397"/>
        <end position="445"/>
    </location>
</feature>
<keyword evidence="8" id="KW-0832">Ubl conjugation</keyword>
<evidence type="ECO:0008006" key="17">
    <source>
        <dbReference type="Google" id="ProtNLM"/>
    </source>
</evidence>
<dbReference type="GO" id="GO:0003682">
    <property type="term" value="F:chromatin binding"/>
    <property type="evidence" value="ECO:0007669"/>
    <property type="project" value="TreeGrafter"/>
</dbReference>
<dbReference type="InterPro" id="IPR001660">
    <property type="entry name" value="SAM"/>
</dbReference>
<dbReference type="Pfam" id="PF00536">
    <property type="entry name" value="SAM_1"/>
    <property type="match status" value="1"/>
</dbReference>
<feature type="domain" description="PHD-type" evidence="12">
    <location>
        <begin position="215"/>
        <end position="274"/>
    </location>
</feature>
<gene>
    <name evidence="15" type="ORF">CHS0354_042128</name>
</gene>
<dbReference type="GO" id="GO:0042393">
    <property type="term" value="F:histone binding"/>
    <property type="evidence" value="ECO:0007669"/>
    <property type="project" value="TreeGrafter"/>
</dbReference>
<evidence type="ECO:0000256" key="6">
    <source>
        <dbReference type="ARBA" id="ARBA00022771"/>
    </source>
</evidence>
<dbReference type="InterPro" id="IPR001965">
    <property type="entry name" value="Znf_PHD"/>
</dbReference>
<reference evidence="15" key="2">
    <citation type="journal article" date="2021" name="Genome Biol. Evol.">
        <title>Developing a high-quality reference genome for a parasitic bivalve with doubly uniparental inheritance (Bivalvia: Unionida).</title>
        <authorList>
            <person name="Smith C.H."/>
        </authorList>
    </citation>
    <scope>NUCLEOTIDE SEQUENCE</scope>
    <source>
        <strain evidence="15">CHS0354</strain>
        <tissue evidence="15">Mantle</tissue>
    </source>
</reference>
<name>A0AAE0TNC2_9BIVA</name>
<dbReference type="InterPro" id="IPR050548">
    <property type="entry name" value="PcG_chromatin_remod_factors"/>
</dbReference>
<reference evidence="15" key="1">
    <citation type="journal article" date="2021" name="Genome Biol. Evol.">
        <title>A High-Quality Reference Genome for a Parasitic Bivalve with Doubly Uniparental Inheritance (Bivalvia: Unionida).</title>
        <authorList>
            <person name="Smith C.H."/>
        </authorList>
    </citation>
    <scope>NUCLEOTIDE SEQUENCE</scope>
    <source>
        <strain evidence="15">CHS0354</strain>
    </source>
</reference>
<dbReference type="SMART" id="SM00454">
    <property type="entry name" value="SAM"/>
    <property type="match status" value="1"/>
</dbReference>
<keyword evidence="6 11" id="KW-0863">Zinc-finger</keyword>
<keyword evidence="7" id="KW-0862">Zinc</keyword>
<keyword evidence="3" id="KW-1017">Isopeptide bond</keyword>